<evidence type="ECO:0000313" key="2">
    <source>
        <dbReference type="EMBL" id="KAK0580041.1"/>
    </source>
</evidence>
<evidence type="ECO:0000313" key="3">
    <source>
        <dbReference type="Proteomes" id="UP001168877"/>
    </source>
</evidence>
<keyword evidence="3" id="KW-1185">Reference proteome</keyword>
<dbReference type="AlphaFoldDB" id="A0AA39RU23"/>
<reference evidence="2" key="1">
    <citation type="journal article" date="2022" name="Plant J.">
        <title>Strategies of tolerance reflected in two North American maple genomes.</title>
        <authorList>
            <person name="McEvoy S.L."/>
            <person name="Sezen U.U."/>
            <person name="Trouern-Trend A."/>
            <person name="McMahon S.M."/>
            <person name="Schaberg P.G."/>
            <person name="Yang J."/>
            <person name="Wegrzyn J.L."/>
            <person name="Swenson N.G."/>
        </authorList>
    </citation>
    <scope>NUCLEOTIDE SEQUENCE</scope>
    <source>
        <strain evidence="2">NS2018</strain>
    </source>
</reference>
<dbReference type="Proteomes" id="UP001168877">
    <property type="component" value="Unassembled WGS sequence"/>
</dbReference>
<name>A0AA39RU23_ACESA</name>
<reference evidence="2" key="2">
    <citation type="submission" date="2023-06" db="EMBL/GenBank/DDBJ databases">
        <authorList>
            <person name="Swenson N.G."/>
            <person name="Wegrzyn J.L."/>
            <person name="Mcevoy S.L."/>
        </authorList>
    </citation>
    <scope>NUCLEOTIDE SEQUENCE</scope>
    <source>
        <strain evidence="2">NS2018</strain>
        <tissue evidence="2">Leaf</tissue>
    </source>
</reference>
<dbReference type="EMBL" id="JAUESC010000385">
    <property type="protein sequence ID" value="KAK0580041.1"/>
    <property type="molecule type" value="Genomic_DNA"/>
</dbReference>
<protein>
    <submittedName>
        <fullName evidence="2">Uncharacterized protein</fullName>
    </submittedName>
</protein>
<organism evidence="2 3">
    <name type="scientific">Acer saccharum</name>
    <name type="common">Sugar maple</name>
    <dbReference type="NCBI Taxonomy" id="4024"/>
    <lineage>
        <taxon>Eukaryota</taxon>
        <taxon>Viridiplantae</taxon>
        <taxon>Streptophyta</taxon>
        <taxon>Embryophyta</taxon>
        <taxon>Tracheophyta</taxon>
        <taxon>Spermatophyta</taxon>
        <taxon>Magnoliopsida</taxon>
        <taxon>eudicotyledons</taxon>
        <taxon>Gunneridae</taxon>
        <taxon>Pentapetalae</taxon>
        <taxon>rosids</taxon>
        <taxon>malvids</taxon>
        <taxon>Sapindales</taxon>
        <taxon>Sapindaceae</taxon>
        <taxon>Hippocastanoideae</taxon>
        <taxon>Acereae</taxon>
        <taxon>Acer</taxon>
    </lineage>
</organism>
<accession>A0AA39RU23</accession>
<feature type="region of interest" description="Disordered" evidence="1">
    <location>
        <begin position="64"/>
        <end position="87"/>
    </location>
</feature>
<gene>
    <name evidence="2" type="ORF">LWI29_035543</name>
</gene>
<comment type="caution">
    <text evidence="2">The sequence shown here is derived from an EMBL/GenBank/DDBJ whole genome shotgun (WGS) entry which is preliminary data.</text>
</comment>
<proteinExistence type="predicted"/>
<sequence>MDIYDLLYTVVGCLGDESWKDLVENPDKWWDNRLNKVNEKSPDFKHKETREGLWLDNSPTWVRSKLPSPKSKPLPSPKSKQNVVTGDESWKDLVENPEKWWDNRLNKLNEKLPTLVTKKLLPSPKGKKNVVTGAQQAIGNNCKWRYFV</sequence>
<evidence type="ECO:0000256" key="1">
    <source>
        <dbReference type="SAM" id="MobiDB-lite"/>
    </source>
</evidence>